<protein>
    <submittedName>
        <fullName evidence="1">Uncharacterized protein</fullName>
    </submittedName>
</protein>
<keyword evidence="2" id="KW-1185">Reference proteome</keyword>
<evidence type="ECO:0000313" key="2">
    <source>
        <dbReference type="Proteomes" id="UP000037109"/>
    </source>
</evidence>
<dbReference type="STRING" id="1459.AF332_11860"/>
<organism evidence="1 2">
    <name type="scientific">Sporosarcina globispora</name>
    <name type="common">Bacillus globisporus</name>
    <dbReference type="NCBI Taxonomy" id="1459"/>
    <lineage>
        <taxon>Bacteria</taxon>
        <taxon>Bacillati</taxon>
        <taxon>Bacillota</taxon>
        <taxon>Bacilli</taxon>
        <taxon>Bacillales</taxon>
        <taxon>Caryophanaceae</taxon>
        <taxon>Sporosarcina</taxon>
    </lineage>
</organism>
<dbReference type="AlphaFoldDB" id="A0A0M0GCA1"/>
<gene>
    <name evidence="1" type="ORF">AF332_11860</name>
</gene>
<accession>A0A0M0GCA1</accession>
<dbReference type="EMBL" id="LGUF01000007">
    <property type="protein sequence ID" value="KON87454.1"/>
    <property type="molecule type" value="Genomic_DNA"/>
</dbReference>
<name>A0A0M0GCA1_SPOGL</name>
<comment type="caution">
    <text evidence="1">The sequence shown here is derived from an EMBL/GenBank/DDBJ whole genome shotgun (WGS) entry which is preliminary data.</text>
</comment>
<dbReference type="Proteomes" id="UP000037109">
    <property type="component" value="Unassembled WGS sequence"/>
</dbReference>
<reference evidence="2" key="1">
    <citation type="submission" date="2015-07" db="EMBL/GenBank/DDBJ databases">
        <title>Fjat-10036 dsm4.</title>
        <authorList>
            <person name="Liu B."/>
            <person name="Wang J."/>
            <person name="Zhu Y."/>
            <person name="Liu G."/>
            <person name="Chen Q."/>
            <person name="Chen Z."/>
            <person name="Lan J."/>
            <person name="Che J."/>
            <person name="Ge C."/>
            <person name="Shi H."/>
            <person name="Pan Z."/>
            <person name="Liu X."/>
        </authorList>
    </citation>
    <scope>NUCLEOTIDE SEQUENCE [LARGE SCALE GENOMIC DNA]</scope>
    <source>
        <strain evidence="2">DSM 4</strain>
    </source>
</reference>
<dbReference type="OrthoDB" id="2721971at2"/>
<evidence type="ECO:0000313" key="1">
    <source>
        <dbReference type="EMBL" id="KON87454.1"/>
    </source>
</evidence>
<dbReference type="RefSeq" id="WP_053434808.1">
    <property type="nucleotide sequence ID" value="NZ_LGUF01000007.1"/>
</dbReference>
<proteinExistence type="predicted"/>
<dbReference type="PATRIC" id="fig|1459.3.peg.2556"/>
<sequence>MEKLTTGQMIDRLGIDDTATNQDGYKVGYDHKGNLLMWGQHESKPDNREGNDFLVYLSWVKNDSWIINYNFVGFEEAQTAHANEKKTVIYWHDEETQYKFVYGEYGHFRQLANDGIGLEELTNGKWIIEN</sequence>